<gene>
    <name evidence="2" type="primary">Mo02235</name>
    <name evidence="2" type="ORF">E5Q_02235</name>
</gene>
<reference evidence="2 3" key="1">
    <citation type="journal article" date="2011" name="J. Gen. Appl. Microbiol.">
        <title>Draft genome sequencing of the enigmatic basidiomycete Mixia osmundae.</title>
        <authorList>
            <person name="Nishida H."/>
            <person name="Nagatsuka Y."/>
            <person name="Sugiyama J."/>
        </authorList>
    </citation>
    <scope>NUCLEOTIDE SEQUENCE [LARGE SCALE GENOMIC DNA]</scope>
    <source>
        <strain evidence="3">CBS 9802 / IAM 14324 / JCM 22182 / KY 12970</strain>
    </source>
</reference>
<evidence type="ECO:0000256" key="1">
    <source>
        <dbReference type="SAM" id="Phobius"/>
    </source>
</evidence>
<organism evidence="2 3">
    <name type="scientific">Mixia osmundae (strain CBS 9802 / IAM 14324 / JCM 22182 / KY 12970)</name>
    <dbReference type="NCBI Taxonomy" id="764103"/>
    <lineage>
        <taxon>Eukaryota</taxon>
        <taxon>Fungi</taxon>
        <taxon>Dikarya</taxon>
        <taxon>Basidiomycota</taxon>
        <taxon>Pucciniomycotina</taxon>
        <taxon>Mixiomycetes</taxon>
        <taxon>Mixiales</taxon>
        <taxon>Mixiaceae</taxon>
        <taxon>Mixia</taxon>
    </lineage>
</organism>
<keyword evidence="1" id="KW-0472">Membrane</keyword>
<dbReference type="OMA" id="QRATAWI"/>
<dbReference type="AlphaFoldDB" id="G7DYB9"/>
<dbReference type="EMBL" id="BABT02000062">
    <property type="protein sequence ID" value="GAA95579.1"/>
    <property type="molecule type" value="Genomic_DNA"/>
</dbReference>
<protein>
    <recommendedName>
        <fullName evidence="4">MARVEL domain-containing protein</fullName>
    </recommendedName>
</protein>
<reference evidence="2 3" key="2">
    <citation type="journal article" date="2012" name="Open Biol.">
        <title>Characteristics of nucleosomes and linker DNA regions on the genome of the basidiomycete Mixia osmundae revealed by mono- and dinucleosome mapping.</title>
        <authorList>
            <person name="Nishida H."/>
            <person name="Kondo S."/>
            <person name="Matsumoto T."/>
            <person name="Suzuki Y."/>
            <person name="Yoshikawa H."/>
            <person name="Taylor T.D."/>
            <person name="Sugiyama J."/>
        </authorList>
    </citation>
    <scope>NUCLEOTIDE SEQUENCE [LARGE SCALE GENOMIC DNA]</scope>
    <source>
        <strain evidence="3">CBS 9802 / IAM 14324 / JCM 22182 / KY 12970</strain>
    </source>
</reference>
<dbReference type="Pfam" id="PF06687">
    <property type="entry name" value="SUR7"/>
    <property type="match status" value="1"/>
</dbReference>
<keyword evidence="1" id="KW-0812">Transmembrane</keyword>
<feature type="transmembrane region" description="Helical" evidence="1">
    <location>
        <begin position="219"/>
        <end position="243"/>
    </location>
</feature>
<comment type="caution">
    <text evidence="2">The sequence shown here is derived from an EMBL/GenBank/DDBJ whole genome shotgun (WGS) entry which is preliminary data.</text>
</comment>
<sequence length="312" mass="32847">MDQVHHNTLAYDGSADSGLASTSTYKSSFVDAGPANSTSKLNGSPTPDYFDLSPFEADGQTKTFTKRRRMPRITGDTIAIHVLHTLPILLTWVAWILLLVSIIGPISAPVSYFRLEDPSGAVSKDAAQFSYGALGSCAKPAGAAKAYCTTASTSPDFNNTITSLGLADGFEHPLLNHLQLTPGVLVAALVFGILAAFASIVPAMPMYNPRLERLAELKSISLTVATTLSCISWVLGVTASLGLRTQIGMSASRFNAAVAASAKISIDQNLAHASIGGGAFACQWLSYAFLGIAILLNLSADVYEFDKQSIPA</sequence>
<dbReference type="RefSeq" id="XP_014569705.1">
    <property type="nucleotide sequence ID" value="XM_014714219.1"/>
</dbReference>
<proteinExistence type="predicted"/>
<feature type="transmembrane region" description="Helical" evidence="1">
    <location>
        <begin position="284"/>
        <end position="303"/>
    </location>
</feature>
<dbReference type="Proteomes" id="UP000009131">
    <property type="component" value="Unassembled WGS sequence"/>
</dbReference>
<name>G7DYB9_MIXOS</name>
<evidence type="ECO:0000313" key="3">
    <source>
        <dbReference type="Proteomes" id="UP000009131"/>
    </source>
</evidence>
<accession>G7DYB9</accession>
<evidence type="ECO:0000313" key="2">
    <source>
        <dbReference type="EMBL" id="GAA95579.1"/>
    </source>
</evidence>
<dbReference type="GO" id="GO:0005886">
    <property type="term" value="C:plasma membrane"/>
    <property type="evidence" value="ECO:0007669"/>
    <property type="project" value="InterPro"/>
</dbReference>
<dbReference type="InParanoid" id="G7DYB9"/>
<dbReference type="InterPro" id="IPR009571">
    <property type="entry name" value="SUR7/Rim9-like_fungi"/>
</dbReference>
<keyword evidence="3" id="KW-1185">Reference proteome</keyword>
<evidence type="ECO:0008006" key="4">
    <source>
        <dbReference type="Google" id="ProtNLM"/>
    </source>
</evidence>
<feature type="transmembrane region" description="Helical" evidence="1">
    <location>
        <begin position="184"/>
        <end position="207"/>
    </location>
</feature>
<feature type="transmembrane region" description="Helical" evidence="1">
    <location>
        <begin position="78"/>
        <end position="103"/>
    </location>
</feature>
<dbReference type="HOGENOM" id="CLU_891622_0_0_1"/>
<keyword evidence="1" id="KW-1133">Transmembrane helix</keyword>